<dbReference type="RefSeq" id="WP_254573620.1">
    <property type="nucleotide sequence ID" value="NZ_CP098502.1"/>
</dbReference>
<protein>
    <recommendedName>
        <fullName evidence="5">Zinc ribbon domain-containing protein</fullName>
    </recommendedName>
</protein>
<feature type="compositionally biased region" description="Low complexity" evidence="1">
    <location>
        <begin position="85"/>
        <end position="111"/>
    </location>
</feature>
<keyword evidence="2" id="KW-0472">Membrane</keyword>
<sequence>MSTPPTAPEAPEAQPPLPPPGTIPCPRCQALVGPQQDWCLSCGAPARTRLAPAPNWKLPLAIAGSLMALAAIVLVVAFVALTNSSDPATGTTITTSTTVPPAATTPGVTTTPGGGTTVPGTSTAAPAPGATTATPPAATPPATTTNPATSTVPGLSGTTTAPAPVTPSTKTGGVDPSTPPSG</sequence>
<dbReference type="Proteomes" id="UP001056035">
    <property type="component" value="Chromosome"/>
</dbReference>
<evidence type="ECO:0000256" key="2">
    <source>
        <dbReference type="SAM" id="Phobius"/>
    </source>
</evidence>
<evidence type="ECO:0000256" key="1">
    <source>
        <dbReference type="SAM" id="MobiDB-lite"/>
    </source>
</evidence>
<gene>
    <name evidence="3" type="ORF">NBH00_12340</name>
</gene>
<evidence type="ECO:0008006" key="5">
    <source>
        <dbReference type="Google" id="ProtNLM"/>
    </source>
</evidence>
<name>A0ABY5DY62_9ACTN</name>
<evidence type="ECO:0000313" key="3">
    <source>
        <dbReference type="EMBL" id="UTI66968.1"/>
    </source>
</evidence>
<feature type="transmembrane region" description="Helical" evidence="2">
    <location>
        <begin position="60"/>
        <end position="81"/>
    </location>
</feature>
<feature type="compositionally biased region" description="Low complexity" evidence="1">
    <location>
        <begin position="118"/>
        <end position="171"/>
    </location>
</feature>
<organism evidence="3 4">
    <name type="scientific">Paraconexibacter antarcticus</name>
    <dbReference type="NCBI Taxonomy" id="2949664"/>
    <lineage>
        <taxon>Bacteria</taxon>
        <taxon>Bacillati</taxon>
        <taxon>Actinomycetota</taxon>
        <taxon>Thermoleophilia</taxon>
        <taxon>Solirubrobacterales</taxon>
        <taxon>Paraconexibacteraceae</taxon>
        <taxon>Paraconexibacter</taxon>
    </lineage>
</organism>
<evidence type="ECO:0000313" key="4">
    <source>
        <dbReference type="Proteomes" id="UP001056035"/>
    </source>
</evidence>
<accession>A0ABY5DY62</accession>
<proteinExistence type="predicted"/>
<keyword evidence="2" id="KW-1133">Transmembrane helix</keyword>
<feature type="region of interest" description="Disordered" evidence="1">
    <location>
        <begin position="1"/>
        <end position="21"/>
    </location>
</feature>
<dbReference type="EMBL" id="CP098502">
    <property type="protein sequence ID" value="UTI66968.1"/>
    <property type="molecule type" value="Genomic_DNA"/>
</dbReference>
<reference evidence="3 4" key="1">
    <citation type="submission" date="2022-06" db="EMBL/GenBank/DDBJ databases">
        <title>Paraconexibacter antarcticus.</title>
        <authorList>
            <person name="Kim C.S."/>
        </authorList>
    </citation>
    <scope>NUCLEOTIDE SEQUENCE [LARGE SCALE GENOMIC DNA]</scope>
    <source>
        <strain evidence="3 4">02-257</strain>
    </source>
</reference>
<keyword evidence="2" id="KW-0812">Transmembrane</keyword>
<keyword evidence="4" id="KW-1185">Reference proteome</keyword>
<feature type="region of interest" description="Disordered" evidence="1">
    <location>
        <begin position="85"/>
        <end position="182"/>
    </location>
</feature>